<comment type="caution">
    <text evidence="1">The sequence shown here is derived from an EMBL/GenBank/DDBJ whole genome shotgun (WGS) entry which is preliminary data.</text>
</comment>
<evidence type="ECO:0000313" key="2">
    <source>
        <dbReference type="Proteomes" id="UP001060085"/>
    </source>
</evidence>
<dbReference type="Proteomes" id="UP001060085">
    <property type="component" value="Linkage Group LG01"/>
</dbReference>
<organism evidence="1 2">
    <name type="scientific">Catharanthus roseus</name>
    <name type="common">Madagascar periwinkle</name>
    <name type="synonym">Vinca rosea</name>
    <dbReference type="NCBI Taxonomy" id="4058"/>
    <lineage>
        <taxon>Eukaryota</taxon>
        <taxon>Viridiplantae</taxon>
        <taxon>Streptophyta</taxon>
        <taxon>Embryophyta</taxon>
        <taxon>Tracheophyta</taxon>
        <taxon>Spermatophyta</taxon>
        <taxon>Magnoliopsida</taxon>
        <taxon>eudicotyledons</taxon>
        <taxon>Gunneridae</taxon>
        <taxon>Pentapetalae</taxon>
        <taxon>asterids</taxon>
        <taxon>lamiids</taxon>
        <taxon>Gentianales</taxon>
        <taxon>Apocynaceae</taxon>
        <taxon>Rauvolfioideae</taxon>
        <taxon>Vinceae</taxon>
        <taxon>Catharanthinae</taxon>
        <taxon>Catharanthus</taxon>
    </lineage>
</organism>
<accession>A0ACC0CC11</accession>
<name>A0ACC0CC11_CATRO</name>
<gene>
    <name evidence="1" type="ORF">M9H77_03547</name>
</gene>
<sequence length="214" mass="25014">MEFEHCPLLSDKKIFVYKLDADFERWVPVENLGNVALFNSVVEGGGLKKNSIYFSDNFVKNGLVNMMRATAMELSTTLEFPIWKKEPNKVHHFDISECEESLPLVLRWIEIFHKVEEYFFLHTITHYQTKKFYVYKLNSDFETRVPAERVGNVALLLGRNESLYLKNSVYFRMIFGKKHPVNMKSRNALELITTVEFSILKMENLSPSFLIPSS</sequence>
<proteinExistence type="predicted"/>
<reference evidence="2" key="1">
    <citation type="journal article" date="2023" name="Nat. Plants">
        <title>Single-cell RNA sequencing provides a high-resolution roadmap for understanding the multicellular compartmentation of specialized metabolism.</title>
        <authorList>
            <person name="Sun S."/>
            <person name="Shen X."/>
            <person name="Li Y."/>
            <person name="Li Y."/>
            <person name="Wang S."/>
            <person name="Li R."/>
            <person name="Zhang H."/>
            <person name="Shen G."/>
            <person name="Guo B."/>
            <person name="Wei J."/>
            <person name="Xu J."/>
            <person name="St-Pierre B."/>
            <person name="Chen S."/>
            <person name="Sun C."/>
        </authorList>
    </citation>
    <scope>NUCLEOTIDE SEQUENCE [LARGE SCALE GENOMIC DNA]</scope>
</reference>
<protein>
    <submittedName>
        <fullName evidence="1">Uncharacterized protein</fullName>
    </submittedName>
</protein>
<dbReference type="EMBL" id="CM044701">
    <property type="protein sequence ID" value="KAI5682319.1"/>
    <property type="molecule type" value="Genomic_DNA"/>
</dbReference>
<evidence type="ECO:0000313" key="1">
    <source>
        <dbReference type="EMBL" id="KAI5682319.1"/>
    </source>
</evidence>
<keyword evidence="2" id="KW-1185">Reference proteome</keyword>